<dbReference type="Gene3D" id="1.10.10.60">
    <property type="entry name" value="Homeodomain-like"/>
    <property type="match status" value="1"/>
</dbReference>
<protein>
    <recommendedName>
        <fullName evidence="2">histidine kinase</fullName>
        <ecNumber evidence="2">2.7.13.3</ecNumber>
    </recommendedName>
</protein>
<keyword evidence="3 6" id="KW-0597">Phosphoprotein</keyword>
<dbReference type="Pfam" id="PF07494">
    <property type="entry name" value="Reg_prop"/>
    <property type="match status" value="4"/>
</dbReference>
<dbReference type="PROSITE" id="PS50110">
    <property type="entry name" value="RESPONSE_REGULATORY"/>
    <property type="match status" value="1"/>
</dbReference>
<dbReference type="InterPro" id="IPR001789">
    <property type="entry name" value="Sig_transdc_resp-reg_receiver"/>
</dbReference>
<dbReference type="Pfam" id="PF00512">
    <property type="entry name" value="HisKA"/>
    <property type="match status" value="1"/>
</dbReference>
<dbReference type="Pfam" id="PF02518">
    <property type="entry name" value="HATPase_c"/>
    <property type="match status" value="1"/>
</dbReference>
<feature type="domain" description="Response regulatory" evidence="10">
    <location>
        <begin position="1134"/>
        <end position="1249"/>
    </location>
</feature>
<dbReference type="Gene3D" id="3.30.565.10">
    <property type="entry name" value="Histidine kinase-like ATPase, C-terminal domain"/>
    <property type="match status" value="1"/>
</dbReference>
<evidence type="ECO:0000313" key="11">
    <source>
        <dbReference type="EMBL" id="SHJ07063.1"/>
    </source>
</evidence>
<dbReference type="InterPro" id="IPR018060">
    <property type="entry name" value="HTH_AraC"/>
</dbReference>
<evidence type="ECO:0000259" key="10">
    <source>
        <dbReference type="PROSITE" id="PS50110"/>
    </source>
</evidence>
<evidence type="ECO:0000259" key="9">
    <source>
        <dbReference type="PROSITE" id="PS50109"/>
    </source>
</evidence>
<dbReference type="GO" id="GO:0043565">
    <property type="term" value="F:sequence-specific DNA binding"/>
    <property type="evidence" value="ECO:0007669"/>
    <property type="project" value="InterPro"/>
</dbReference>
<evidence type="ECO:0000256" key="1">
    <source>
        <dbReference type="ARBA" id="ARBA00000085"/>
    </source>
</evidence>
<dbReference type="InterPro" id="IPR013783">
    <property type="entry name" value="Ig-like_fold"/>
</dbReference>
<keyword evidence="4" id="KW-0805">Transcription regulation</keyword>
<keyword evidence="12" id="KW-1185">Reference proteome</keyword>
<dbReference type="SMART" id="SM00387">
    <property type="entry name" value="HATPase_c"/>
    <property type="match status" value="1"/>
</dbReference>
<feature type="modified residue" description="4-aspartylphosphate" evidence="6">
    <location>
        <position position="1182"/>
    </location>
</feature>
<keyword evidence="11" id="KW-0808">Transferase</keyword>
<dbReference type="SMART" id="SM00448">
    <property type="entry name" value="REC"/>
    <property type="match status" value="1"/>
</dbReference>
<keyword evidence="5" id="KW-0804">Transcription</keyword>
<evidence type="ECO:0000256" key="3">
    <source>
        <dbReference type="ARBA" id="ARBA00022553"/>
    </source>
</evidence>
<name>A0A1M6GAR4_9FLAO</name>
<feature type="domain" description="Histidine kinase" evidence="9">
    <location>
        <begin position="860"/>
        <end position="1082"/>
    </location>
</feature>
<dbReference type="SMART" id="SM00342">
    <property type="entry name" value="HTH_ARAC"/>
    <property type="match status" value="1"/>
</dbReference>
<feature type="transmembrane region" description="Helical" evidence="7">
    <location>
        <begin position="805"/>
        <end position="831"/>
    </location>
</feature>
<dbReference type="InterPro" id="IPR003661">
    <property type="entry name" value="HisK_dim/P_dom"/>
</dbReference>
<dbReference type="InterPro" id="IPR011110">
    <property type="entry name" value="Reg_prop"/>
</dbReference>
<dbReference type="InterPro" id="IPR011123">
    <property type="entry name" value="Y_Y_Y"/>
</dbReference>
<evidence type="ECO:0000256" key="5">
    <source>
        <dbReference type="ARBA" id="ARBA00023163"/>
    </source>
</evidence>
<dbReference type="SUPFAM" id="SSF63829">
    <property type="entry name" value="Calcium-dependent phosphotriesterase"/>
    <property type="match status" value="2"/>
</dbReference>
<dbReference type="InterPro" id="IPR011006">
    <property type="entry name" value="CheY-like_superfamily"/>
</dbReference>
<dbReference type="InterPro" id="IPR009057">
    <property type="entry name" value="Homeodomain-like_sf"/>
</dbReference>
<evidence type="ECO:0000256" key="7">
    <source>
        <dbReference type="SAM" id="Phobius"/>
    </source>
</evidence>
<dbReference type="EC" id="2.7.13.3" evidence="2"/>
<evidence type="ECO:0000313" key="12">
    <source>
        <dbReference type="Proteomes" id="UP000184543"/>
    </source>
</evidence>
<dbReference type="PANTHER" id="PTHR43547:SF2">
    <property type="entry name" value="HYBRID SIGNAL TRANSDUCTION HISTIDINE KINASE C"/>
    <property type="match status" value="1"/>
</dbReference>
<dbReference type="PRINTS" id="PR00344">
    <property type="entry name" value="BCTRLSENSOR"/>
</dbReference>
<keyword evidence="7" id="KW-0812">Transmembrane</keyword>
<dbReference type="Pfam" id="PF12833">
    <property type="entry name" value="HTH_18"/>
    <property type="match status" value="1"/>
</dbReference>
<dbReference type="PROSITE" id="PS01124">
    <property type="entry name" value="HTH_ARAC_FAMILY_2"/>
    <property type="match status" value="1"/>
</dbReference>
<organism evidence="11 12">
    <name type="scientific">Pseudozobellia thermophila</name>
    <dbReference type="NCBI Taxonomy" id="192903"/>
    <lineage>
        <taxon>Bacteria</taxon>
        <taxon>Pseudomonadati</taxon>
        <taxon>Bacteroidota</taxon>
        <taxon>Flavobacteriia</taxon>
        <taxon>Flavobacteriales</taxon>
        <taxon>Flavobacteriaceae</taxon>
        <taxon>Pseudozobellia</taxon>
    </lineage>
</organism>
<dbReference type="SMART" id="SM00388">
    <property type="entry name" value="HisKA"/>
    <property type="match status" value="1"/>
</dbReference>
<evidence type="ECO:0000256" key="4">
    <source>
        <dbReference type="ARBA" id="ARBA00023015"/>
    </source>
</evidence>
<keyword evidence="7" id="KW-1133">Transmembrane helix</keyword>
<proteinExistence type="predicted"/>
<dbReference type="PROSITE" id="PS50109">
    <property type="entry name" value="HIS_KIN"/>
    <property type="match status" value="1"/>
</dbReference>
<dbReference type="SUPFAM" id="SSF55874">
    <property type="entry name" value="ATPase domain of HSP90 chaperone/DNA topoisomerase II/histidine kinase"/>
    <property type="match status" value="1"/>
</dbReference>
<comment type="catalytic activity">
    <reaction evidence="1">
        <text>ATP + protein L-histidine = ADP + protein N-phospho-L-histidine.</text>
        <dbReference type="EC" id="2.7.13.3"/>
    </reaction>
</comment>
<dbReference type="SUPFAM" id="SSF52172">
    <property type="entry name" value="CheY-like"/>
    <property type="match status" value="1"/>
</dbReference>
<dbReference type="Gene3D" id="2.60.40.10">
    <property type="entry name" value="Immunoglobulins"/>
    <property type="match status" value="1"/>
</dbReference>
<dbReference type="GO" id="GO:0000155">
    <property type="term" value="F:phosphorelay sensor kinase activity"/>
    <property type="evidence" value="ECO:0007669"/>
    <property type="project" value="InterPro"/>
</dbReference>
<dbReference type="GO" id="GO:0003700">
    <property type="term" value="F:DNA-binding transcription factor activity"/>
    <property type="evidence" value="ECO:0007669"/>
    <property type="project" value="InterPro"/>
</dbReference>
<dbReference type="Gene3D" id="3.40.50.2300">
    <property type="match status" value="1"/>
</dbReference>
<evidence type="ECO:0000256" key="2">
    <source>
        <dbReference type="ARBA" id="ARBA00012438"/>
    </source>
</evidence>
<dbReference type="RefSeq" id="WP_072991991.1">
    <property type="nucleotide sequence ID" value="NZ_FQYU01000002.1"/>
</dbReference>
<dbReference type="Gene3D" id="1.10.287.130">
    <property type="match status" value="1"/>
</dbReference>
<dbReference type="InterPro" id="IPR005467">
    <property type="entry name" value="His_kinase_dom"/>
</dbReference>
<dbReference type="OrthoDB" id="1522078at2"/>
<feature type="domain" description="HTH araC/xylS-type" evidence="8">
    <location>
        <begin position="1282"/>
        <end position="1381"/>
    </location>
</feature>
<dbReference type="PANTHER" id="PTHR43547">
    <property type="entry name" value="TWO-COMPONENT HISTIDINE KINASE"/>
    <property type="match status" value="1"/>
</dbReference>
<dbReference type="Proteomes" id="UP000184543">
    <property type="component" value="Unassembled WGS sequence"/>
</dbReference>
<accession>A0A1M6GAR4</accession>
<dbReference type="EMBL" id="FQYU01000002">
    <property type="protein sequence ID" value="SHJ07063.1"/>
    <property type="molecule type" value="Genomic_DNA"/>
</dbReference>
<dbReference type="STRING" id="192903.SAMN04488513_102743"/>
<dbReference type="CDD" id="cd00075">
    <property type="entry name" value="HATPase"/>
    <property type="match status" value="1"/>
</dbReference>
<evidence type="ECO:0000256" key="6">
    <source>
        <dbReference type="PROSITE-ProRule" id="PRU00169"/>
    </source>
</evidence>
<dbReference type="SUPFAM" id="SSF46689">
    <property type="entry name" value="Homeodomain-like"/>
    <property type="match status" value="1"/>
</dbReference>
<dbReference type="InterPro" id="IPR003594">
    <property type="entry name" value="HATPase_dom"/>
</dbReference>
<reference evidence="12" key="1">
    <citation type="submission" date="2016-11" db="EMBL/GenBank/DDBJ databases">
        <authorList>
            <person name="Varghese N."/>
            <person name="Submissions S."/>
        </authorList>
    </citation>
    <scope>NUCLEOTIDE SEQUENCE [LARGE SCALE GENOMIC DNA]</scope>
    <source>
        <strain evidence="12">DSM 19858</strain>
    </source>
</reference>
<keyword evidence="11" id="KW-0418">Kinase</keyword>
<dbReference type="InterPro" id="IPR004358">
    <property type="entry name" value="Sig_transdc_His_kin-like_C"/>
</dbReference>
<dbReference type="CDD" id="cd00082">
    <property type="entry name" value="HisKA"/>
    <property type="match status" value="1"/>
</dbReference>
<dbReference type="Pfam" id="PF00072">
    <property type="entry name" value="Response_reg"/>
    <property type="match status" value="1"/>
</dbReference>
<gene>
    <name evidence="11" type="ORF">SAMN04488513_102743</name>
</gene>
<keyword evidence="7" id="KW-0472">Membrane</keyword>
<dbReference type="Gene3D" id="2.130.10.10">
    <property type="entry name" value="YVTN repeat-like/Quinoprotein amine dehydrogenase"/>
    <property type="match status" value="2"/>
</dbReference>
<dbReference type="InterPro" id="IPR036097">
    <property type="entry name" value="HisK_dim/P_sf"/>
</dbReference>
<dbReference type="InterPro" id="IPR015943">
    <property type="entry name" value="WD40/YVTN_repeat-like_dom_sf"/>
</dbReference>
<dbReference type="Pfam" id="PF07495">
    <property type="entry name" value="Y_Y_Y"/>
    <property type="match status" value="1"/>
</dbReference>
<evidence type="ECO:0000259" key="8">
    <source>
        <dbReference type="PROSITE" id="PS01124"/>
    </source>
</evidence>
<dbReference type="InterPro" id="IPR036890">
    <property type="entry name" value="HATPase_C_sf"/>
</dbReference>
<sequence length="1387" mass="158203">MRYNKYITIVVLVAYTLLLNSDLYGKSYSGYTVHEQFQTSTKRAPSQPEYILEQMDNASGISHSSVNTVFQDSDNLLWLGTWDGLNRYDGRTFKIFRPELNNPSSLSNQVILKVTEDEQGNIWVLTMHGINRYDKHLGKFDRFYFSKKDKVALTDTEFNMALSPNKRLFAYAREWGIGVYDGSTFQKIWEDSLLGMPIVQMRFLDKNTLLVLDTSGQLSRLQLQEETGIIRAMGYSRLVGGVDDFEILGNGAVLVVDVEGRPSILSIDHKGSQKLDIDRPCSIIGRVQRGVVVSTGVDHYLVGRDNKPFVPKWLERLKGNKLTSLFHGSEDIYWAATDGKGVFMVHPNNKHFKGVSSSQVPDFEGTIVRAFLQMPDSSLWVGTKGKGLFRFPSNFFDKEDNGRRYRNFNQSNSAIDNAVYSLLLTKDSLLLIGSDGPGISLYDLKKERLMGWGEVQGVPRQPRFKSVYALYQDKDGLIWAGTSGYGLVRIKLKRTDNGIALDSFGQYVGNLGRQGEISSNIIYAIIPRDDRSLWVGTRLGGLNLFDKQKGSFEVYRHEEGNKNSLSNNDILCMHKASNGDLWIGTSFGLNVYREEGNFVRYTVNEGLPSNTIHGITSDTSGNLWVSTNYGLSKLDVEEQRFYNYTKEEGLQDNEFGDGAAYTGLNYIFMGGRKGFNYFIPNEIRFSDKVPNLFIDRIIGQDGSEPYYQNLVISPHQASAPVIELKHNQNFLNVEFSALTFINNKKCSYAYQLKQFDPEWNQIGARTNLSFTNIPAGSYSLWLKWTNGDGVWSEPVEAAQFKIAPIFWRSGLALMLYALLFTLFVLFVYGYYQKKQSLQRSILIRKQEEKAHENKLDFFTNVAHELQTPLTLMVAPVQRLGESGFFDAKTRKYFEMVKKNTSRLLFLTHQILEFRKAEDGHLNVEKEYFDLVSLVEQIAELFDELALKKNIDYKVELPENLMGWFDKDLVEKIIFNLLSNAFKYTPVKGFIALDVKIVGLKGEKSLELNITNSGEGIPKEKLNRIFEKFYLLDRDKEVGANMFRTGIGLAYTKKMVELLEGNISVASSPHKATTFRVNFPCGHGGANHTDMVAKSFTLSPPLKNMAGQAKEENEVGLVNHKLDALDQHTVSGHKYILLVEDDPEVQELLVELLGDRYYLRMATNGDDALEKIKIREPDLIISDVMMPVMDGVELCKRIKENLDTCHIPFIMLTAKDSIEHKLEGIESGANDYISKPFYPDYLLLRIQKLLEEREYIQKHFSQESPFEDLIGEDTADKDRVFIEQLIDLVNNNLDSDRLQSSFLEQELGLSASQLYRKTKELLGFSPGDLIRTMRLRHASQLLKKTNLTVSEVCFRSGFNNRSYFYREFKKLYYKTPKDYQLDHKKNTS</sequence>
<dbReference type="SUPFAM" id="SSF47384">
    <property type="entry name" value="Homodimeric domain of signal transducing histidine kinase"/>
    <property type="match status" value="1"/>
</dbReference>